<feature type="domain" description="MaoC-like" evidence="3">
    <location>
        <begin position="258"/>
        <end position="349"/>
    </location>
</feature>
<organism evidence="4 5">
    <name type="scientific">Fonsecaea erecta</name>
    <dbReference type="NCBI Taxonomy" id="1367422"/>
    <lineage>
        <taxon>Eukaryota</taxon>
        <taxon>Fungi</taxon>
        <taxon>Dikarya</taxon>
        <taxon>Ascomycota</taxon>
        <taxon>Pezizomycotina</taxon>
        <taxon>Eurotiomycetes</taxon>
        <taxon>Chaetothyriomycetidae</taxon>
        <taxon>Chaetothyriales</taxon>
        <taxon>Herpotrichiellaceae</taxon>
        <taxon>Fonsecaea</taxon>
    </lineage>
</organism>
<dbReference type="PANTHER" id="PTHR43841">
    <property type="entry name" value="3-HYDROXYACYL-THIOESTER DEHYDRATASE HTDX-RELATED"/>
    <property type="match status" value="1"/>
</dbReference>
<keyword evidence="1" id="KW-0472">Membrane</keyword>
<dbReference type="SUPFAM" id="SSF54637">
    <property type="entry name" value="Thioesterase/thiol ester dehydrase-isomerase"/>
    <property type="match status" value="1"/>
</dbReference>
<feature type="signal peptide" evidence="2">
    <location>
        <begin position="1"/>
        <end position="18"/>
    </location>
</feature>
<reference evidence="4 5" key="1">
    <citation type="submission" date="2016-04" db="EMBL/GenBank/DDBJ databases">
        <title>Draft genome of Fonsecaea erecta CBS 125763.</title>
        <authorList>
            <person name="Weiss V.A."/>
            <person name="Vicente V.A."/>
            <person name="Raittz R.T."/>
            <person name="Moreno L.F."/>
            <person name="De Souza E.M."/>
            <person name="Pedrosa F.O."/>
            <person name="Steffens M.B."/>
            <person name="Faoro H."/>
            <person name="Tadra-Sfeir M.Z."/>
            <person name="Najafzadeh M.J."/>
            <person name="Felipe M.S."/>
            <person name="Teixeira M."/>
            <person name="Sun J."/>
            <person name="Xi L."/>
            <person name="Gomes R."/>
            <person name="De Azevedo C.M."/>
            <person name="Salgado C.G."/>
            <person name="Da Silva M.B."/>
            <person name="Nascimento M.F."/>
            <person name="Queiroz-Telles F."/>
            <person name="Attili D.S."/>
            <person name="Gorbushina A."/>
        </authorList>
    </citation>
    <scope>NUCLEOTIDE SEQUENCE [LARGE SCALE GENOMIC DNA]</scope>
    <source>
        <strain evidence="4 5">CBS 125763</strain>
    </source>
</reference>
<keyword evidence="2" id="KW-0732">Signal</keyword>
<keyword evidence="5" id="KW-1185">Reference proteome</keyword>
<proteinExistence type="predicted"/>
<feature type="chain" id="PRO_5008098587" description="MaoC-like domain-containing protein" evidence="2">
    <location>
        <begin position="19"/>
        <end position="369"/>
    </location>
</feature>
<name>A0A178ZLA4_9EURO</name>
<evidence type="ECO:0000313" key="4">
    <source>
        <dbReference type="EMBL" id="OAP60570.1"/>
    </source>
</evidence>
<dbReference type="Proteomes" id="UP000078343">
    <property type="component" value="Unassembled WGS sequence"/>
</dbReference>
<evidence type="ECO:0000313" key="5">
    <source>
        <dbReference type="Proteomes" id="UP000078343"/>
    </source>
</evidence>
<dbReference type="Pfam" id="PF01575">
    <property type="entry name" value="MaoC_dehydratas"/>
    <property type="match status" value="1"/>
</dbReference>
<dbReference type="EMBL" id="LVYI01000004">
    <property type="protein sequence ID" value="OAP60570.1"/>
    <property type="molecule type" value="Genomic_DNA"/>
</dbReference>
<keyword evidence="1" id="KW-0812">Transmembrane</keyword>
<dbReference type="InterPro" id="IPR002539">
    <property type="entry name" value="MaoC-like_dom"/>
</dbReference>
<sequence length="369" mass="40665">MAVIASLPLLLLLFPILAVKCKHLLPLWKHDRQIKLDFLPNALSGIDITVVLMIFLLRSVRHSISSACMRIFNLGNRVSEVPKSSGADELSLVMPFQVTQADLTAYCAAIKSPPASEGVQLVGSQLLLFLSALTEPAMLLLLAHPSCQVRPLGSVNVRNRFELLRPDLCTKQSLTSLNKAFLTATLSKDVRTVKRGFEVDLVVSLNVPSKDSNDIITVFRQYFTILQFAKVRPDIAQHSDSARTAEAIPAWSDSTTFAVEHNDPAHWARLCKDYNPIHTSRVAAKLFGFPGKLAHGNHVGALAATYITFGDGHAPLFMEITFRRPVVVPARLDLKVSSEAAETSRPQLIRFQIRSKNKVSIEGSVGHFE</sequence>
<dbReference type="RefSeq" id="XP_018693937.1">
    <property type="nucleotide sequence ID" value="XM_018837084.1"/>
</dbReference>
<protein>
    <recommendedName>
        <fullName evidence="3">MaoC-like domain-containing protein</fullName>
    </recommendedName>
</protein>
<dbReference type="GeneID" id="30009740"/>
<accession>A0A178ZLA4</accession>
<dbReference type="OrthoDB" id="533830at2759"/>
<dbReference type="InterPro" id="IPR029069">
    <property type="entry name" value="HotDog_dom_sf"/>
</dbReference>
<dbReference type="PANTHER" id="PTHR43841:SF1">
    <property type="entry name" value="3-HYDROXYACYL-THIOESTER DEHYDRATASE X"/>
    <property type="match status" value="1"/>
</dbReference>
<evidence type="ECO:0000259" key="3">
    <source>
        <dbReference type="Pfam" id="PF01575"/>
    </source>
</evidence>
<dbReference type="STRING" id="1367422.A0A178ZLA4"/>
<feature type="transmembrane region" description="Helical" evidence="1">
    <location>
        <begin position="42"/>
        <end position="60"/>
    </location>
</feature>
<dbReference type="CDD" id="cd03441">
    <property type="entry name" value="R_hydratase_like"/>
    <property type="match status" value="1"/>
</dbReference>
<gene>
    <name evidence="4" type="ORF">AYL99_05572</name>
</gene>
<dbReference type="Gene3D" id="3.10.129.10">
    <property type="entry name" value="Hotdog Thioesterase"/>
    <property type="match status" value="1"/>
</dbReference>
<evidence type="ECO:0000256" key="2">
    <source>
        <dbReference type="SAM" id="SignalP"/>
    </source>
</evidence>
<comment type="caution">
    <text evidence="4">The sequence shown here is derived from an EMBL/GenBank/DDBJ whole genome shotgun (WGS) entry which is preliminary data.</text>
</comment>
<keyword evidence="1" id="KW-1133">Transmembrane helix</keyword>
<evidence type="ECO:0000256" key="1">
    <source>
        <dbReference type="SAM" id="Phobius"/>
    </source>
</evidence>
<dbReference type="AlphaFoldDB" id="A0A178ZLA4"/>